<keyword evidence="2" id="KW-0238">DNA-binding</keyword>
<dbReference type="SUPFAM" id="SSF48008">
    <property type="entry name" value="GntR ligand-binding domain-like"/>
    <property type="match status" value="1"/>
</dbReference>
<dbReference type="PANTHER" id="PTHR43537:SF49">
    <property type="entry name" value="TRANSCRIPTIONAL REGULATORY PROTEIN"/>
    <property type="match status" value="1"/>
</dbReference>
<proteinExistence type="predicted"/>
<dbReference type="Pfam" id="PF07729">
    <property type="entry name" value="FCD"/>
    <property type="match status" value="1"/>
</dbReference>
<evidence type="ECO:0000259" key="5">
    <source>
        <dbReference type="PROSITE" id="PS50949"/>
    </source>
</evidence>
<dbReference type="InterPro" id="IPR000524">
    <property type="entry name" value="Tscrpt_reg_HTH_GntR"/>
</dbReference>
<organism evidence="6 7">
    <name type="scientific">Methylobacterium jeotgali</name>
    <dbReference type="NCBI Taxonomy" id="381630"/>
    <lineage>
        <taxon>Bacteria</taxon>
        <taxon>Pseudomonadati</taxon>
        <taxon>Pseudomonadota</taxon>
        <taxon>Alphaproteobacteria</taxon>
        <taxon>Hyphomicrobiales</taxon>
        <taxon>Methylobacteriaceae</taxon>
        <taxon>Methylobacterium</taxon>
    </lineage>
</organism>
<dbReference type="EMBL" id="BPQR01000047">
    <property type="protein sequence ID" value="GJE07552.1"/>
    <property type="molecule type" value="Genomic_DNA"/>
</dbReference>
<reference evidence="6" key="1">
    <citation type="journal article" date="2021" name="Front. Microbiol.">
        <title>Comprehensive Comparative Genomics and Phenotyping of Methylobacterium Species.</title>
        <authorList>
            <person name="Alessa O."/>
            <person name="Ogura Y."/>
            <person name="Fujitani Y."/>
            <person name="Takami H."/>
            <person name="Hayashi T."/>
            <person name="Sahin N."/>
            <person name="Tani A."/>
        </authorList>
    </citation>
    <scope>NUCLEOTIDE SEQUENCE</scope>
    <source>
        <strain evidence="6">LMG 23639</strain>
    </source>
</reference>
<dbReference type="PRINTS" id="PR00035">
    <property type="entry name" value="HTHGNTR"/>
</dbReference>
<evidence type="ECO:0000313" key="7">
    <source>
        <dbReference type="Proteomes" id="UP001055102"/>
    </source>
</evidence>
<dbReference type="Proteomes" id="UP001055102">
    <property type="component" value="Unassembled WGS sequence"/>
</dbReference>
<feature type="region of interest" description="Disordered" evidence="4">
    <location>
        <begin position="17"/>
        <end position="43"/>
    </location>
</feature>
<evidence type="ECO:0000313" key="6">
    <source>
        <dbReference type="EMBL" id="GJE07552.1"/>
    </source>
</evidence>
<comment type="caution">
    <text evidence="6">The sequence shown here is derived from an EMBL/GenBank/DDBJ whole genome shotgun (WGS) entry which is preliminary data.</text>
</comment>
<dbReference type="InterPro" id="IPR036390">
    <property type="entry name" value="WH_DNA-bd_sf"/>
</dbReference>
<name>A0ABQ4SXF6_9HYPH</name>
<dbReference type="InterPro" id="IPR036388">
    <property type="entry name" value="WH-like_DNA-bd_sf"/>
</dbReference>
<keyword evidence="7" id="KW-1185">Reference proteome</keyword>
<evidence type="ECO:0000256" key="4">
    <source>
        <dbReference type="SAM" id="MobiDB-lite"/>
    </source>
</evidence>
<dbReference type="SMART" id="SM00895">
    <property type="entry name" value="FCD"/>
    <property type="match status" value="1"/>
</dbReference>
<dbReference type="PROSITE" id="PS50949">
    <property type="entry name" value="HTH_GNTR"/>
    <property type="match status" value="1"/>
</dbReference>
<dbReference type="InterPro" id="IPR011711">
    <property type="entry name" value="GntR_C"/>
</dbReference>
<dbReference type="Gene3D" id="1.20.120.530">
    <property type="entry name" value="GntR ligand-binding domain-like"/>
    <property type="match status" value="1"/>
</dbReference>
<dbReference type="PANTHER" id="PTHR43537">
    <property type="entry name" value="TRANSCRIPTIONAL REGULATOR, GNTR FAMILY"/>
    <property type="match status" value="1"/>
</dbReference>
<evidence type="ECO:0000256" key="3">
    <source>
        <dbReference type="ARBA" id="ARBA00023163"/>
    </source>
</evidence>
<feature type="domain" description="HTH gntR-type" evidence="5">
    <location>
        <begin position="56"/>
        <end position="126"/>
    </location>
</feature>
<reference evidence="6" key="2">
    <citation type="submission" date="2021-08" db="EMBL/GenBank/DDBJ databases">
        <authorList>
            <person name="Tani A."/>
            <person name="Ola A."/>
            <person name="Ogura Y."/>
            <person name="Katsura K."/>
            <person name="Hayashi T."/>
        </authorList>
    </citation>
    <scope>NUCLEOTIDE SEQUENCE</scope>
    <source>
        <strain evidence="6">LMG 23639</strain>
    </source>
</reference>
<keyword evidence="3" id="KW-0804">Transcription</keyword>
<dbReference type="InterPro" id="IPR008920">
    <property type="entry name" value="TF_FadR/GntR_C"/>
</dbReference>
<dbReference type="Gene3D" id="1.10.10.10">
    <property type="entry name" value="Winged helix-like DNA-binding domain superfamily/Winged helix DNA-binding domain"/>
    <property type="match status" value="1"/>
</dbReference>
<protein>
    <recommendedName>
        <fullName evidence="5">HTH gntR-type domain-containing protein</fullName>
    </recommendedName>
</protein>
<dbReference type="CDD" id="cd07377">
    <property type="entry name" value="WHTH_GntR"/>
    <property type="match status" value="1"/>
</dbReference>
<evidence type="ECO:0000256" key="2">
    <source>
        <dbReference type="ARBA" id="ARBA00023125"/>
    </source>
</evidence>
<dbReference type="SUPFAM" id="SSF46785">
    <property type="entry name" value="Winged helix' DNA-binding domain"/>
    <property type="match status" value="1"/>
</dbReference>
<evidence type="ECO:0000256" key="1">
    <source>
        <dbReference type="ARBA" id="ARBA00023015"/>
    </source>
</evidence>
<dbReference type="Pfam" id="PF00392">
    <property type="entry name" value="GntR"/>
    <property type="match status" value="1"/>
</dbReference>
<keyword evidence="1" id="KW-0805">Transcription regulation</keyword>
<accession>A0ABQ4SXF6</accession>
<sequence>MSARRIDKARLAYQFPRKKMRGRSSRRPDIGDDDGQGRGGMTDNGQFCIKPIVANSSLRTLAYEALKAAITNMDIYGRPDEVRLDERKLSQDLGVSRTPVREALTVLEQEGFVRSEARRGVFVIKKTKREIVGMIHAWAALESMAARLACARATDAQLRSLRETFPEFYDGKPNEHIDEYSEANIRFHQTIIALGHCEVIQELSSNLLMHVRGIRNTALRQGDRAEESIKEHVRIIKALEARDADLAEALVRAHGLGLAEHVNRYGDHLD</sequence>
<dbReference type="SMART" id="SM00345">
    <property type="entry name" value="HTH_GNTR"/>
    <property type="match status" value="1"/>
</dbReference>
<gene>
    <name evidence="6" type="ORF">AOPFMNJM_2881</name>
</gene>